<dbReference type="PANTHER" id="PTHR10443:SF12">
    <property type="entry name" value="DIPEPTIDASE"/>
    <property type="match status" value="1"/>
</dbReference>
<dbReference type="Gene3D" id="3.20.20.140">
    <property type="entry name" value="Metal-dependent hydrolases"/>
    <property type="match status" value="1"/>
</dbReference>
<name>A0A0C1L8H9_9BACT</name>
<accession>A0A0C1L8H9</accession>
<keyword evidence="2" id="KW-1185">Reference proteome</keyword>
<dbReference type="Proteomes" id="UP000031408">
    <property type="component" value="Unassembled WGS sequence"/>
</dbReference>
<dbReference type="EMBL" id="JSVC01000001">
    <property type="protein sequence ID" value="KIC96452.1"/>
    <property type="molecule type" value="Genomic_DNA"/>
</dbReference>
<dbReference type="GO" id="GO:0070573">
    <property type="term" value="F:metallodipeptidase activity"/>
    <property type="evidence" value="ECO:0007669"/>
    <property type="project" value="InterPro"/>
</dbReference>
<dbReference type="PROSITE" id="PS51365">
    <property type="entry name" value="RENAL_DIPEPTIDASE_2"/>
    <property type="match status" value="1"/>
</dbReference>
<sequence>MAQHLKKIILLLLIVIPISLSAQKKLHEKSIVIDTHNDVLSSATLKGMNIENDLSGKTHSDLERFRKGGIDIQIFSIFGDERYVNGTAFRHAIREIDSLDAITARNPDRMMSVNNMKDLRTAVKAGKLGAMKGVEGGHMIEDRLDYLDSLYVRGVRYMTLTWNNSTSWASSAWDETKLDAGKKVPITKKGLNDFGKEVVKKMNELGMLVDLSHVGVQTFYDALETTSKPVIVSHSCSHFLCPVPRNLTDDQIRAIGKNGGVIHVNFYSGFLDSSYEKNKELLLQRHQAERDSLKQAKMADYEIEEWISRKYPHEAESLRPSMEVLLDHIDRIVKLAGIDHIGIGSDFDGIESAPRDLDGVEDMPHLTTALRKRGYSKKEIRKILGENFIRVFAEAGN</sequence>
<dbReference type="OrthoDB" id="9804920at2"/>
<gene>
    <name evidence="1" type="ORF">OI18_01595</name>
</gene>
<dbReference type="InterPro" id="IPR008257">
    <property type="entry name" value="Pept_M19"/>
</dbReference>
<dbReference type="InterPro" id="IPR000180">
    <property type="entry name" value="Dipep_AS"/>
</dbReference>
<dbReference type="InterPro" id="IPR032466">
    <property type="entry name" value="Metal_Hydrolase"/>
</dbReference>
<dbReference type="SUPFAM" id="SSF51556">
    <property type="entry name" value="Metallo-dependent hydrolases"/>
    <property type="match status" value="1"/>
</dbReference>
<dbReference type="PANTHER" id="PTHR10443">
    <property type="entry name" value="MICROSOMAL DIPEPTIDASE"/>
    <property type="match status" value="1"/>
</dbReference>
<dbReference type="PROSITE" id="PS00869">
    <property type="entry name" value="RENAL_DIPEPTIDASE_1"/>
    <property type="match status" value="1"/>
</dbReference>
<dbReference type="CDD" id="cd01301">
    <property type="entry name" value="rDP_like"/>
    <property type="match status" value="1"/>
</dbReference>
<comment type="caution">
    <text evidence="1">The sequence shown here is derived from an EMBL/GenBank/DDBJ whole genome shotgun (WGS) entry which is preliminary data.</text>
</comment>
<dbReference type="Pfam" id="PF01244">
    <property type="entry name" value="Peptidase_M19"/>
    <property type="match status" value="1"/>
</dbReference>
<protein>
    <submittedName>
        <fullName evidence="1">Dipeptidase</fullName>
    </submittedName>
</protein>
<dbReference type="STRING" id="1349421.OI18_01595"/>
<dbReference type="RefSeq" id="WP_039136418.1">
    <property type="nucleotide sequence ID" value="NZ_JSVC01000001.1"/>
</dbReference>
<dbReference type="AlphaFoldDB" id="A0A0C1L8H9"/>
<dbReference type="GO" id="GO:0006508">
    <property type="term" value="P:proteolysis"/>
    <property type="evidence" value="ECO:0007669"/>
    <property type="project" value="InterPro"/>
</dbReference>
<evidence type="ECO:0000313" key="2">
    <source>
        <dbReference type="Proteomes" id="UP000031408"/>
    </source>
</evidence>
<organism evidence="1 2">
    <name type="scientific">Flavihumibacter solisilvae</name>
    <dbReference type="NCBI Taxonomy" id="1349421"/>
    <lineage>
        <taxon>Bacteria</taxon>
        <taxon>Pseudomonadati</taxon>
        <taxon>Bacteroidota</taxon>
        <taxon>Chitinophagia</taxon>
        <taxon>Chitinophagales</taxon>
        <taxon>Chitinophagaceae</taxon>
        <taxon>Flavihumibacter</taxon>
    </lineage>
</organism>
<reference evidence="1 2" key="1">
    <citation type="submission" date="2014-11" db="EMBL/GenBank/DDBJ databases">
        <title>Genome sequence of Flavihumibacter solisilvae 3-3.</title>
        <authorList>
            <person name="Zhou G."/>
            <person name="Li M."/>
            <person name="Wang G."/>
        </authorList>
    </citation>
    <scope>NUCLEOTIDE SEQUENCE [LARGE SCALE GENOMIC DNA]</scope>
    <source>
        <strain evidence="1 2">3-3</strain>
    </source>
</reference>
<proteinExistence type="predicted"/>
<evidence type="ECO:0000313" key="1">
    <source>
        <dbReference type="EMBL" id="KIC96452.1"/>
    </source>
</evidence>